<reference evidence="9 10" key="1">
    <citation type="submission" date="2017-12" db="EMBL/GenBank/DDBJ databases">
        <title>The draft genome sequence of Brumimicrobium saltpan LHR20.</title>
        <authorList>
            <person name="Do Z.-J."/>
            <person name="Luo H.-R."/>
        </authorList>
    </citation>
    <scope>NUCLEOTIDE SEQUENCE [LARGE SCALE GENOMIC DNA]</scope>
    <source>
        <strain evidence="9 10">LHR20</strain>
    </source>
</reference>
<dbReference type="CDD" id="cd12152">
    <property type="entry name" value="F1-ATPase_delta"/>
    <property type="match status" value="1"/>
</dbReference>
<dbReference type="AlphaFoldDB" id="A0A2I0R3J2"/>
<dbReference type="EMBL" id="PJNI01000005">
    <property type="protein sequence ID" value="PKR81142.1"/>
    <property type="molecule type" value="Genomic_DNA"/>
</dbReference>
<dbReference type="Gene3D" id="2.60.15.10">
    <property type="entry name" value="F0F1 ATP synthase delta/epsilon subunit, N-terminal"/>
    <property type="match status" value="1"/>
</dbReference>
<evidence type="ECO:0000313" key="9">
    <source>
        <dbReference type="EMBL" id="PKR81142.1"/>
    </source>
</evidence>
<keyword evidence="10" id="KW-1185">Reference proteome</keyword>
<accession>A0A2I0R3J2</accession>
<organism evidence="9 10">
    <name type="scientific">Brumimicrobium salinarum</name>
    <dbReference type="NCBI Taxonomy" id="2058658"/>
    <lineage>
        <taxon>Bacteria</taxon>
        <taxon>Pseudomonadati</taxon>
        <taxon>Bacteroidota</taxon>
        <taxon>Flavobacteriia</taxon>
        <taxon>Flavobacteriales</taxon>
        <taxon>Crocinitomicaceae</taxon>
        <taxon>Brumimicrobium</taxon>
    </lineage>
</organism>
<evidence type="ECO:0000256" key="1">
    <source>
        <dbReference type="ARBA" id="ARBA00003543"/>
    </source>
</evidence>
<dbReference type="RefSeq" id="WP_101334102.1">
    <property type="nucleotide sequence ID" value="NZ_PJNI01000005.1"/>
</dbReference>
<dbReference type="GO" id="GO:0012505">
    <property type="term" value="C:endomembrane system"/>
    <property type="evidence" value="ECO:0007669"/>
    <property type="project" value="UniProtKB-SubCell"/>
</dbReference>
<comment type="function">
    <text evidence="1">Produces ATP from ADP in the presence of a proton gradient across the membrane.</text>
</comment>
<evidence type="ECO:0000256" key="4">
    <source>
        <dbReference type="ARBA" id="ARBA00022448"/>
    </source>
</evidence>
<evidence type="ECO:0000256" key="6">
    <source>
        <dbReference type="ARBA" id="ARBA00023136"/>
    </source>
</evidence>
<evidence type="ECO:0000313" key="10">
    <source>
        <dbReference type="Proteomes" id="UP000236654"/>
    </source>
</evidence>
<feature type="domain" description="ATP synthase F1 complex delta/epsilon subunit N-terminal" evidence="8">
    <location>
        <begin position="1"/>
        <end position="96"/>
    </location>
</feature>
<evidence type="ECO:0000256" key="3">
    <source>
        <dbReference type="ARBA" id="ARBA00005712"/>
    </source>
</evidence>
<comment type="similarity">
    <text evidence="3">Belongs to the ATPase epsilon chain family.</text>
</comment>
<comment type="caution">
    <text evidence="9">The sequence shown here is derived from an EMBL/GenBank/DDBJ whole genome shotgun (WGS) entry which is preliminary data.</text>
</comment>
<keyword evidence="4" id="KW-0813">Transport</keyword>
<dbReference type="OrthoDB" id="5294255at2"/>
<dbReference type="InterPro" id="IPR001469">
    <property type="entry name" value="ATP_synth_F1_dsu/esu"/>
</dbReference>
<name>A0A2I0R3J2_9FLAO</name>
<gene>
    <name evidence="9" type="ORF">CW751_06045</name>
</gene>
<sequence length="96" mass="10619">MNLEIITPEKKMFEGEVDAVRFPGIDGSFQVLKGHAPIISALTEGKVKVDLKNDDRDYDEFSGSFETDSTSSRVIRLAIKGGVMEMQNDKIIVLAD</sequence>
<dbReference type="InterPro" id="IPR020546">
    <property type="entry name" value="ATP_synth_F1_dsu/esu_N"/>
</dbReference>
<proteinExistence type="inferred from homology"/>
<evidence type="ECO:0000256" key="7">
    <source>
        <dbReference type="ARBA" id="ARBA00023196"/>
    </source>
</evidence>
<evidence type="ECO:0000256" key="5">
    <source>
        <dbReference type="ARBA" id="ARBA00023065"/>
    </source>
</evidence>
<keyword evidence="5" id="KW-0406">Ion transport</keyword>
<dbReference type="Proteomes" id="UP000236654">
    <property type="component" value="Unassembled WGS sequence"/>
</dbReference>
<protein>
    <recommendedName>
        <fullName evidence="8">ATP synthase F1 complex delta/epsilon subunit N-terminal domain-containing protein</fullName>
    </recommendedName>
</protein>
<dbReference type="GO" id="GO:0046933">
    <property type="term" value="F:proton-transporting ATP synthase activity, rotational mechanism"/>
    <property type="evidence" value="ECO:0007669"/>
    <property type="project" value="InterPro"/>
</dbReference>
<dbReference type="Pfam" id="PF02823">
    <property type="entry name" value="ATP-synt_DE_N"/>
    <property type="match status" value="1"/>
</dbReference>
<dbReference type="InterPro" id="IPR036771">
    <property type="entry name" value="ATPsynth_dsu/esu_N"/>
</dbReference>
<dbReference type="SUPFAM" id="SSF51344">
    <property type="entry name" value="Epsilon subunit of F1F0-ATP synthase N-terminal domain"/>
    <property type="match status" value="1"/>
</dbReference>
<keyword evidence="6" id="KW-0472">Membrane</keyword>
<comment type="subcellular location">
    <subcellularLocation>
        <location evidence="2">Endomembrane system</location>
        <topology evidence="2">Peripheral membrane protein</topology>
    </subcellularLocation>
</comment>
<evidence type="ECO:0000256" key="2">
    <source>
        <dbReference type="ARBA" id="ARBA00004184"/>
    </source>
</evidence>
<keyword evidence="7" id="KW-0139">CF(1)</keyword>
<keyword evidence="7" id="KW-0066">ATP synthesis</keyword>
<dbReference type="GO" id="GO:0045259">
    <property type="term" value="C:proton-transporting ATP synthase complex"/>
    <property type="evidence" value="ECO:0007669"/>
    <property type="project" value="UniProtKB-KW"/>
</dbReference>
<evidence type="ECO:0000259" key="8">
    <source>
        <dbReference type="Pfam" id="PF02823"/>
    </source>
</evidence>